<evidence type="ECO:0000313" key="2">
    <source>
        <dbReference type="Proteomes" id="UP001174909"/>
    </source>
</evidence>
<sequence>MARNLLRVWSAKPSSKAHLWLREAPQACVAVRHSSSYSKCNTTLTQRLLEVLVFEDKSVVSLLGHRVCDKRCG</sequence>
<feature type="non-terminal residue" evidence="1">
    <location>
        <position position="73"/>
    </location>
</feature>
<reference evidence="1" key="1">
    <citation type="submission" date="2023-03" db="EMBL/GenBank/DDBJ databases">
        <authorList>
            <person name="Steffen K."/>
            <person name="Cardenas P."/>
        </authorList>
    </citation>
    <scope>NUCLEOTIDE SEQUENCE</scope>
</reference>
<dbReference type="EMBL" id="CASHTH010003371">
    <property type="protein sequence ID" value="CAI8043985.1"/>
    <property type="molecule type" value="Genomic_DNA"/>
</dbReference>
<dbReference type="AlphaFoldDB" id="A0AA35T914"/>
<protein>
    <submittedName>
        <fullName evidence="1">Uncharacterized protein</fullName>
    </submittedName>
</protein>
<organism evidence="1 2">
    <name type="scientific">Geodia barretti</name>
    <name type="common">Barrett's horny sponge</name>
    <dbReference type="NCBI Taxonomy" id="519541"/>
    <lineage>
        <taxon>Eukaryota</taxon>
        <taxon>Metazoa</taxon>
        <taxon>Porifera</taxon>
        <taxon>Demospongiae</taxon>
        <taxon>Heteroscleromorpha</taxon>
        <taxon>Tetractinellida</taxon>
        <taxon>Astrophorina</taxon>
        <taxon>Geodiidae</taxon>
        <taxon>Geodia</taxon>
    </lineage>
</organism>
<proteinExistence type="predicted"/>
<comment type="caution">
    <text evidence="1">The sequence shown here is derived from an EMBL/GenBank/DDBJ whole genome shotgun (WGS) entry which is preliminary data.</text>
</comment>
<dbReference type="Proteomes" id="UP001174909">
    <property type="component" value="Unassembled WGS sequence"/>
</dbReference>
<evidence type="ECO:0000313" key="1">
    <source>
        <dbReference type="EMBL" id="CAI8043985.1"/>
    </source>
</evidence>
<accession>A0AA35T914</accession>
<gene>
    <name evidence="1" type="ORF">GBAR_LOCUS24416</name>
</gene>
<name>A0AA35T914_GEOBA</name>
<keyword evidence="2" id="KW-1185">Reference proteome</keyword>